<gene>
    <name evidence="1" type="ORF">HRJ34_17470</name>
</gene>
<dbReference type="AlphaFoldDB" id="A0A975CZK9"/>
<evidence type="ECO:0000313" key="1">
    <source>
        <dbReference type="EMBL" id="QTH20139.1"/>
    </source>
</evidence>
<protein>
    <submittedName>
        <fullName evidence="1">Uncharacterized protein</fullName>
    </submittedName>
</protein>
<evidence type="ECO:0000313" key="2">
    <source>
        <dbReference type="Proteomes" id="UP000664914"/>
    </source>
</evidence>
<reference evidence="1" key="2">
    <citation type="submission" date="2021-04" db="EMBL/GenBank/DDBJ databases">
        <title>Isolation and genomic analysis of the ibuprofen-degrading bacterium Sphingomonas strain MPO218.</title>
        <authorList>
            <person name="Aulestia M."/>
            <person name="Flores A."/>
            <person name="Mangas E.L."/>
            <person name="Perez-Pulido A.J."/>
            <person name="Santero E."/>
            <person name="Camacho E.M."/>
        </authorList>
    </citation>
    <scope>NUCLEOTIDE SEQUENCE</scope>
    <source>
        <strain evidence="1">MPO218</strain>
    </source>
</reference>
<dbReference type="EMBL" id="CP059319">
    <property type="protein sequence ID" value="QTH20139.1"/>
    <property type="molecule type" value="Genomic_DNA"/>
</dbReference>
<dbReference type="RefSeq" id="WP_208631975.1">
    <property type="nucleotide sequence ID" value="NZ_CP059319.1"/>
</dbReference>
<accession>A0A975CZK9</accession>
<sequence length="80" mass="9588">MDGYRAQFLNRQGERLVELERIDRLLTYWKRQGVTTELEAYLAGVRDYREDLEPAVIAEKIARLRLMEDDIHLYSSNWLD</sequence>
<name>A0A975CZK9_9SPHN</name>
<reference evidence="1" key="1">
    <citation type="submission" date="2020-07" db="EMBL/GenBank/DDBJ databases">
        <authorList>
            <person name="Camacho E."/>
        </authorList>
    </citation>
    <scope>NUCLEOTIDE SEQUENCE</scope>
    <source>
        <strain evidence="1">MPO218</strain>
    </source>
</reference>
<organism evidence="1 2">
    <name type="scientific">Rhizorhabdus wittichii</name>
    <dbReference type="NCBI Taxonomy" id="160791"/>
    <lineage>
        <taxon>Bacteria</taxon>
        <taxon>Pseudomonadati</taxon>
        <taxon>Pseudomonadota</taxon>
        <taxon>Alphaproteobacteria</taxon>
        <taxon>Sphingomonadales</taxon>
        <taxon>Sphingomonadaceae</taxon>
        <taxon>Rhizorhabdus</taxon>
    </lineage>
</organism>
<proteinExistence type="predicted"/>
<dbReference type="Proteomes" id="UP000664914">
    <property type="component" value="Chromosome"/>
</dbReference>